<evidence type="ECO:0000256" key="1">
    <source>
        <dbReference type="SAM" id="MobiDB-lite"/>
    </source>
</evidence>
<evidence type="ECO:0000313" key="2">
    <source>
        <dbReference type="EMBL" id="AAN74630.1"/>
    </source>
</evidence>
<reference evidence="2" key="1">
    <citation type="journal article" date="2002" name="FEMS Microbiol. Lett.">
        <title>Establishment of uncharacterized plasmids in Escherichia coli by in vitro transposition.</title>
        <authorList>
            <person name="Agron P.G."/>
            <person name="Sobecky P."/>
            <person name="Andersen G.L."/>
        </authorList>
    </citation>
    <scope>NUCLEOTIDE SEQUENCE</scope>
    <source>
        <plasmid evidence="2">p0471</plasmid>
    </source>
</reference>
<keyword evidence="2" id="KW-0614">Plasmid</keyword>
<accession>Q8GJI9</accession>
<evidence type="ECO:0000313" key="3">
    <source>
        <dbReference type="EMBL" id="AAQ10296.1"/>
    </source>
</evidence>
<reference evidence="3" key="2">
    <citation type="submission" date="2002-07" db="EMBL/GenBank/DDBJ databases">
        <title>Establishment of uncharacterized plasmids in Escherichia coli by in vitro transposition.</title>
        <authorList>
            <person name="Agron P.G."/>
            <person name="Sobecky P.A."/>
            <person name="Andersen G.L."/>
        </authorList>
    </citation>
    <scope>NUCLEOTIDE SEQUENCE</scope>
    <source>
        <strain evidence="3">0471</strain>
        <plasmid evidence="3">p0471</plasmid>
    </source>
</reference>
<sequence>MTVEKLWSKAQDLVRVFPRYQKALKPRVTGENAWKPIREQGKIFSTLCFWCRAPVYFVENSNNGGCFLADRTPSDGGWKVHSCWLVNKGTDKSAVIRHYRQKIKEKKQLKNTQKNTNRTKKKKQIFD</sequence>
<feature type="region of interest" description="Disordered" evidence="1">
    <location>
        <begin position="104"/>
        <end position="127"/>
    </location>
</feature>
<feature type="compositionally biased region" description="Basic residues" evidence="1">
    <location>
        <begin position="117"/>
        <end position="127"/>
    </location>
</feature>
<dbReference type="AlphaFoldDB" id="Q8GJI9"/>
<organism evidence="2">
    <name type="scientific">Gram-negative bacterium 0471</name>
    <dbReference type="NCBI Taxonomy" id="204774"/>
    <lineage>
        <taxon>Bacteria</taxon>
    </lineage>
</organism>
<dbReference type="EMBL" id="AH013077">
    <property type="protein sequence ID" value="AAQ10296.1"/>
    <property type="molecule type" value="Genomic_DNA"/>
</dbReference>
<proteinExistence type="predicted"/>
<name>Q8GJI9_UNCXX</name>
<dbReference type="EMBL" id="AY163567">
    <property type="protein sequence ID" value="AAN74630.1"/>
    <property type="molecule type" value="Genomic_DNA"/>
</dbReference>
<geneLocation type="plasmid" evidence="2">
    <name>p0471</name>
</geneLocation>
<protein>
    <submittedName>
        <fullName evidence="2">Uncharacterized protein</fullName>
    </submittedName>
</protein>